<reference evidence="1 2" key="1">
    <citation type="submission" date="2013-01" db="EMBL/GenBank/DDBJ databases">
        <authorList>
            <person name="Harkins D.M."/>
            <person name="Durkin A.S."/>
            <person name="Brinkac L.M."/>
            <person name="Haft D.H."/>
            <person name="Selengut J.D."/>
            <person name="Sanka R."/>
            <person name="DePew J."/>
            <person name="Purushe J."/>
            <person name="Chanthongthip A."/>
            <person name="Lattana O."/>
            <person name="Phetsouvanh R."/>
            <person name="Newton P.N."/>
            <person name="Vinetz J.M."/>
            <person name="Sutton G.G."/>
            <person name="Nierman W.C."/>
            <person name="Fouts D.E."/>
        </authorList>
    </citation>
    <scope>NUCLEOTIDE SEQUENCE [LARGE SCALE GENOMIC DNA]</scope>
    <source>
        <strain evidence="1 2">UI 13098</strain>
    </source>
</reference>
<dbReference type="AlphaFoldDB" id="M6Q1T9"/>
<accession>M6Q1T9</accession>
<comment type="caution">
    <text evidence="1">The sequence shown here is derived from an EMBL/GenBank/DDBJ whole genome shotgun (WGS) entry which is preliminary data.</text>
</comment>
<dbReference type="Proteomes" id="UP000012118">
    <property type="component" value="Unassembled WGS sequence"/>
</dbReference>
<name>M6Q1T9_9LEPT</name>
<gene>
    <name evidence="1" type="ORF">LEP1GSC108_0346</name>
</gene>
<dbReference type="EMBL" id="AHNU02000057">
    <property type="protein sequence ID" value="EMN89491.1"/>
    <property type="molecule type" value="Genomic_DNA"/>
</dbReference>
<protein>
    <submittedName>
        <fullName evidence="1">Uncharacterized protein</fullName>
    </submittedName>
</protein>
<evidence type="ECO:0000313" key="1">
    <source>
        <dbReference type="EMBL" id="EMN89491.1"/>
    </source>
</evidence>
<evidence type="ECO:0000313" key="2">
    <source>
        <dbReference type="Proteomes" id="UP000012118"/>
    </source>
</evidence>
<organism evidence="1 2">
    <name type="scientific">Leptospira weilii str. UI 13098</name>
    <dbReference type="NCBI Taxonomy" id="1088542"/>
    <lineage>
        <taxon>Bacteria</taxon>
        <taxon>Pseudomonadati</taxon>
        <taxon>Spirochaetota</taxon>
        <taxon>Spirochaetia</taxon>
        <taxon>Leptospirales</taxon>
        <taxon>Leptospiraceae</taxon>
        <taxon>Leptospira</taxon>
    </lineage>
</organism>
<sequence length="226" mass="25923">MEYNHFIPALIEETKSRYETTQERKNWPKLNFEKNHVLIGVRGISIEDNQVFLNDNQFDRFNDILFNIYPGGKSWGSRVVTMDPGKVSKEILLKYGITKGEARAEEGLYLVKIGLHHEHIAFNQASAFSFRRDANGDHIWNHLDPLFKGYIGMNIHAQGMEKDSVGVSSLGCTVTRAHWSHPEWLSLISVFQGAELEARQRDPHFPGFCYALFDQESAKKILEAKE</sequence>
<proteinExistence type="predicted"/>
<dbReference type="RefSeq" id="WP_004503753.1">
    <property type="nucleotide sequence ID" value="NZ_AHNU02000057.1"/>
</dbReference>
<keyword evidence="2" id="KW-1185">Reference proteome</keyword>